<evidence type="ECO:0000313" key="2">
    <source>
        <dbReference type="Proteomes" id="UP000735302"/>
    </source>
</evidence>
<protein>
    <submittedName>
        <fullName evidence="1">Uncharacterized protein</fullName>
    </submittedName>
</protein>
<reference evidence="1 2" key="1">
    <citation type="journal article" date="2021" name="Elife">
        <title>Chloroplast acquisition without the gene transfer in kleptoplastic sea slugs, Plakobranchus ocellatus.</title>
        <authorList>
            <person name="Maeda T."/>
            <person name="Takahashi S."/>
            <person name="Yoshida T."/>
            <person name="Shimamura S."/>
            <person name="Takaki Y."/>
            <person name="Nagai Y."/>
            <person name="Toyoda A."/>
            <person name="Suzuki Y."/>
            <person name="Arimoto A."/>
            <person name="Ishii H."/>
            <person name="Satoh N."/>
            <person name="Nishiyama T."/>
            <person name="Hasebe M."/>
            <person name="Maruyama T."/>
            <person name="Minagawa J."/>
            <person name="Obokata J."/>
            <person name="Shigenobu S."/>
        </authorList>
    </citation>
    <scope>NUCLEOTIDE SEQUENCE [LARGE SCALE GENOMIC DNA]</scope>
</reference>
<proteinExistence type="predicted"/>
<keyword evidence="2" id="KW-1185">Reference proteome</keyword>
<organism evidence="1 2">
    <name type="scientific">Plakobranchus ocellatus</name>
    <dbReference type="NCBI Taxonomy" id="259542"/>
    <lineage>
        <taxon>Eukaryota</taxon>
        <taxon>Metazoa</taxon>
        <taxon>Spiralia</taxon>
        <taxon>Lophotrochozoa</taxon>
        <taxon>Mollusca</taxon>
        <taxon>Gastropoda</taxon>
        <taxon>Heterobranchia</taxon>
        <taxon>Euthyneura</taxon>
        <taxon>Panpulmonata</taxon>
        <taxon>Sacoglossa</taxon>
        <taxon>Placobranchoidea</taxon>
        <taxon>Plakobranchidae</taxon>
        <taxon>Plakobranchus</taxon>
    </lineage>
</organism>
<sequence>MRGVGDIFASESALKWAGTELLPVGARARHRRPRLMRDKSLRSTFRRHFSHKSAHTVSRFRQLKGHASILTKESLLAQDPIIRDLTLILSIRY</sequence>
<gene>
    <name evidence="1" type="ORF">PoB_006611100</name>
</gene>
<accession>A0AAV4D6C2</accession>
<dbReference type="EMBL" id="BLXT01007504">
    <property type="protein sequence ID" value="GFO39606.1"/>
    <property type="molecule type" value="Genomic_DNA"/>
</dbReference>
<dbReference type="Proteomes" id="UP000735302">
    <property type="component" value="Unassembled WGS sequence"/>
</dbReference>
<name>A0AAV4D6C2_9GAST</name>
<dbReference type="AlphaFoldDB" id="A0AAV4D6C2"/>
<comment type="caution">
    <text evidence="1">The sequence shown here is derived from an EMBL/GenBank/DDBJ whole genome shotgun (WGS) entry which is preliminary data.</text>
</comment>
<evidence type="ECO:0000313" key="1">
    <source>
        <dbReference type="EMBL" id="GFO39606.1"/>
    </source>
</evidence>